<dbReference type="InterPro" id="IPR018330">
    <property type="entry name" value="RecT_fam"/>
</dbReference>
<sequence>MTELQETTTTDLSIRQDQHGFNDMQVAALKQLGVQANNPADIQVFFHQAKATGLDPFKREIYMITRKGKPTIQTGIDGFYKIADRVSRATGGTWGISETLWCGPDGQWADVWLQSGPPSAAKVTVERNGAKFTTVAVFSEYQAEGPLWQKMPARMIAKCAEALAIRKAFPDSLSGLYTSEEMEQADNPAPQHRPRRVAQPARGGGQLPPPEQSEAPSQGIDWEDALSTATSQPEVAHLVSLMKQEGVPSDDPAMRVARDVWRNLPAQAPEDTGEIVEQEG</sequence>
<dbReference type="GO" id="GO:0006310">
    <property type="term" value="P:DNA recombination"/>
    <property type="evidence" value="ECO:0007669"/>
    <property type="project" value="InterPro"/>
</dbReference>
<proteinExistence type="predicted"/>
<evidence type="ECO:0000313" key="2">
    <source>
        <dbReference type="EMBL" id="WGH93850.1"/>
    </source>
</evidence>
<accession>A0AAJ6APQ8</accession>
<dbReference type="Proteomes" id="UP001224674">
    <property type="component" value="Chromosome"/>
</dbReference>
<dbReference type="InterPro" id="IPR010183">
    <property type="entry name" value="Phage_lambda_Bet"/>
</dbReference>
<dbReference type="NCBIfam" id="TIGR01913">
    <property type="entry name" value="bet_lambda"/>
    <property type="match status" value="1"/>
</dbReference>
<name>A0AAJ6APQ8_9MICC</name>
<gene>
    <name evidence="2" type="primary">bet</name>
    <name evidence="2" type="ORF">QDX21_03365</name>
</gene>
<feature type="region of interest" description="Disordered" evidence="1">
    <location>
        <begin position="181"/>
        <end position="233"/>
    </location>
</feature>
<organism evidence="2 3">
    <name type="scientific">Auritidibacter ignavus</name>
    <dbReference type="NCBI Taxonomy" id="678932"/>
    <lineage>
        <taxon>Bacteria</taxon>
        <taxon>Bacillati</taxon>
        <taxon>Actinomycetota</taxon>
        <taxon>Actinomycetes</taxon>
        <taxon>Micrococcales</taxon>
        <taxon>Micrococcaceae</taxon>
        <taxon>Auritidibacter</taxon>
    </lineage>
</organism>
<dbReference type="AlphaFoldDB" id="A0AAJ6APQ8"/>
<protein>
    <submittedName>
        <fullName evidence="2">Phage recombination protein Bet</fullName>
    </submittedName>
</protein>
<dbReference type="GO" id="GO:0003677">
    <property type="term" value="F:DNA binding"/>
    <property type="evidence" value="ECO:0007669"/>
    <property type="project" value="InterPro"/>
</dbReference>
<evidence type="ECO:0000313" key="3">
    <source>
        <dbReference type="Proteomes" id="UP001224674"/>
    </source>
</evidence>
<keyword evidence="3" id="KW-1185">Reference proteome</keyword>
<dbReference type="RefSeq" id="WP_279675134.1">
    <property type="nucleotide sequence ID" value="NZ_CP122565.1"/>
</dbReference>
<reference evidence="2 3" key="1">
    <citation type="submission" date="2023-03" db="EMBL/GenBank/DDBJ databases">
        <title>Complete genome sequences of several Auritidibacter ignavus strains isolated from ear infections.</title>
        <authorList>
            <person name="Baehr T."/>
            <person name="Baumhoegger A.M."/>
        </authorList>
    </citation>
    <scope>NUCLEOTIDE SEQUENCE [LARGE SCALE GENOMIC DNA]</scope>
    <source>
        <strain evidence="2 3">BABAE-6</strain>
    </source>
</reference>
<dbReference type="Pfam" id="PF03837">
    <property type="entry name" value="RecT"/>
    <property type="match status" value="1"/>
</dbReference>
<evidence type="ECO:0000256" key="1">
    <source>
        <dbReference type="SAM" id="MobiDB-lite"/>
    </source>
</evidence>
<dbReference type="EMBL" id="CP122566">
    <property type="protein sequence ID" value="WGH93850.1"/>
    <property type="molecule type" value="Genomic_DNA"/>
</dbReference>